<sequence>MTSVPRIAVIGAGMAGLSCARSLADRGLSVVVFDKGRGIGGRMATRRAEPGFQFDHGAQYLRARGEAFATLLSEAEAAGAVARWPLPGRDAAYVGLPGMTGLPKYLGRGIEIRQGVQVDRVVPVGDGWKLVWNGGDAPFDRVVITAPAPQIAALLPEGHAFAEVLTGVEMAPCLTLMAGLPQGAEMPFTHRRAPEEDISWIACDQTKPGRPGAVCLVAQAGLDWSLRHLELDRDEIAAAMLPAVSAALGRDLARDAAYVSAHRWRYAFVAVPLGAPFLADNAQGLFAGGDWCLGAKAEDAWTSGRAVAEAVLRGL</sequence>
<dbReference type="InterPro" id="IPR036188">
    <property type="entry name" value="FAD/NAD-bd_sf"/>
</dbReference>
<dbReference type="Gene3D" id="3.90.660.10">
    <property type="match status" value="1"/>
</dbReference>
<dbReference type="PRINTS" id="PR00419">
    <property type="entry name" value="ADXRDTASE"/>
</dbReference>
<keyword evidence="3" id="KW-1185">Reference proteome</keyword>
<dbReference type="PROSITE" id="PS51257">
    <property type="entry name" value="PROKAR_LIPOPROTEIN"/>
    <property type="match status" value="1"/>
</dbReference>
<reference evidence="3" key="1">
    <citation type="submission" date="2017-01" db="EMBL/GenBank/DDBJ databases">
        <authorList>
            <person name="Varghese N."/>
            <person name="Submissions S."/>
        </authorList>
    </citation>
    <scope>NUCLEOTIDE SEQUENCE [LARGE SCALE GENOMIC DNA]</scope>
    <source>
        <strain evidence="3">DSM 29430</strain>
    </source>
</reference>
<protein>
    <recommendedName>
        <fullName evidence="1">Amine oxidase domain-containing protein</fullName>
    </recommendedName>
</protein>
<dbReference type="Pfam" id="PF01593">
    <property type="entry name" value="Amino_oxidase"/>
    <property type="match status" value="1"/>
</dbReference>
<dbReference type="RefSeq" id="WP_076447121.1">
    <property type="nucleotide sequence ID" value="NZ_FTOQ01000003.1"/>
</dbReference>
<dbReference type="PANTHER" id="PTHR16128">
    <property type="entry name" value="FAD/NAD(P)-BINDING OXIDOREDUCTASE FAMILY PROTEIN"/>
    <property type="match status" value="1"/>
</dbReference>
<dbReference type="STRING" id="633194.SAMN05421759_103145"/>
<feature type="domain" description="Amine oxidase" evidence="1">
    <location>
        <begin position="93"/>
        <end position="312"/>
    </location>
</feature>
<proteinExistence type="predicted"/>
<evidence type="ECO:0000259" key="1">
    <source>
        <dbReference type="Pfam" id="PF01593"/>
    </source>
</evidence>
<evidence type="ECO:0000313" key="2">
    <source>
        <dbReference type="EMBL" id="SIS77153.1"/>
    </source>
</evidence>
<dbReference type="Pfam" id="PF13450">
    <property type="entry name" value="NAD_binding_8"/>
    <property type="match status" value="1"/>
</dbReference>
<dbReference type="SUPFAM" id="SSF51905">
    <property type="entry name" value="FAD/NAD(P)-binding domain"/>
    <property type="match status" value="1"/>
</dbReference>
<dbReference type="Proteomes" id="UP000186684">
    <property type="component" value="Unassembled WGS sequence"/>
</dbReference>
<name>A0A1N7LTH4_9RHOB</name>
<dbReference type="InterPro" id="IPR002937">
    <property type="entry name" value="Amino_oxidase"/>
</dbReference>
<organism evidence="2 3">
    <name type="scientific">Roseivivax lentus</name>
    <dbReference type="NCBI Taxonomy" id="633194"/>
    <lineage>
        <taxon>Bacteria</taxon>
        <taxon>Pseudomonadati</taxon>
        <taxon>Pseudomonadota</taxon>
        <taxon>Alphaproteobacteria</taxon>
        <taxon>Rhodobacterales</taxon>
        <taxon>Roseobacteraceae</taxon>
        <taxon>Roseivivax</taxon>
    </lineage>
</organism>
<dbReference type="EMBL" id="FTOQ01000003">
    <property type="protein sequence ID" value="SIS77153.1"/>
    <property type="molecule type" value="Genomic_DNA"/>
</dbReference>
<dbReference type="PANTHER" id="PTHR16128:SF5">
    <property type="entry name" value="FAD_NAD(P)-BINDING OXIDOREDUCTASE FAMILY PROTEIN"/>
    <property type="match status" value="1"/>
</dbReference>
<dbReference type="AlphaFoldDB" id="A0A1N7LTH4"/>
<dbReference type="Gene3D" id="3.50.50.60">
    <property type="entry name" value="FAD/NAD(P)-binding domain"/>
    <property type="match status" value="1"/>
</dbReference>
<dbReference type="GO" id="GO:0016491">
    <property type="term" value="F:oxidoreductase activity"/>
    <property type="evidence" value="ECO:0007669"/>
    <property type="project" value="InterPro"/>
</dbReference>
<gene>
    <name evidence="2" type="ORF">SAMN05421759_103145</name>
</gene>
<accession>A0A1N7LTH4</accession>
<evidence type="ECO:0000313" key="3">
    <source>
        <dbReference type="Proteomes" id="UP000186684"/>
    </source>
</evidence>